<reference evidence="2" key="1">
    <citation type="submission" date="2018-05" db="EMBL/GenBank/DDBJ databases">
        <authorList>
            <person name="Lanie J.A."/>
            <person name="Ng W.-L."/>
            <person name="Kazmierczak K.M."/>
            <person name="Andrzejewski T.M."/>
            <person name="Davidsen T.M."/>
            <person name="Wayne K.J."/>
            <person name="Tettelin H."/>
            <person name="Glass J.I."/>
            <person name="Rusch D."/>
            <person name="Podicherti R."/>
            <person name="Tsui H.-C.T."/>
            <person name="Winkler M.E."/>
        </authorList>
    </citation>
    <scope>NUCLEOTIDE SEQUENCE</scope>
</reference>
<keyword evidence="1" id="KW-0560">Oxidoreductase</keyword>
<dbReference type="InterPro" id="IPR036010">
    <property type="entry name" value="2Fe-2S_ferredoxin-like_sf"/>
</dbReference>
<dbReference type="Pfam" id="PF13510">
    <property type="entry name" value="Fer2_4"/>
    <property type="match status" value="1"/>
</dbReference>
<evidence type="ECO:0000256" key="1">
    <source>
        <dbReference type="ARBA" id="ARBA00023002"/>
    </source>
</evidence>
<dbReference type="GO" id="GO:0016491">
    <property type="term" value="F:oxidoreductase activity"/>
    <property type="evidence" value="ECO:0007669"/>
    <property type="project" value="UniProtKB-KW"/>
</dbReference>
<dbReference type="AlphaFoldDB" id="A0A382IMA8"/>
<dbReference type="EMBL" id="UINC01068085">
    <property type="protein sequence ID" value="SVC00399.1"/>
    <property type="molecule type" value="Genomic_DNA"/>
</dbReference>
<protein>
    <recommendedName>
        <fullName evidence="3">2Fe-2S ferredoxin-type domain-containing protein</fullName>
    </recommendedName>
</protein>
<feature type="non-terminal residue" evidence="2">
    <location>
        <position position="1"/>
    </location>
</feature>
<evidence type="ECO:0000313" key="2">
    <source>
        <dbReference type="EMBL" id="SVC00399.1"/>
    </source>
</evidence>
<accession>A0A382IMA8</accession>
<evidence type="ECO:0008006" key="3">
    <source>
        <dbReference type="Google" id="ProtNLM"/>
    </source>
</evidence>
<dbReference type="Gene3D" id="3.10.20.440">
    <property type="entry name" value="2Fe-2S iron-sulphur cluster binding domain, sarcosine oxidase, alpha subunit, N-terminal domain"/>
    <property type="match status" value="1"/>
</dbReference>
<organism evidence="2">
    <name type="scientific">marine metagenome</name>
    <dbReference type="NCBI Taxonomy" id="408172"/>
    <lineage>
        <taxon>unclassified sequences</taxon>
        <taxon>metagenomes</taxon>
        <taxon>ecological metagenomes</taxon>
    </lineage>
</organism>
<dbReference type="SUPFAM" id="SSF54292">
    <property type="entry name" value="2Fe-2S ferredoxin-like"/>
    <property type="match status" value="1"/>
</dbReference>
<dbReference type="InterPro" id="IPR042204">
    <property type="entry name" value="2Fe-2S-bd_N"/>
</dbReference>
<name>A0A382IMA8_9ZZZZ</name>
<sequence length="91" mass="9885">VRVPLVDKDEIPGQIEIEFEGRPLVALSGESVAATLAANGILDLRTSPTGTSRGIFCGMGVCHDCLVEIDGQQNQRACMIKVDRPMKVYRQ</sequence>
<dbReference type="GO" id="GO:0051536">
    <property type="term" value="F:iron-sulfur cluster binding"/>
    <property type="evidence" value="ECO:0007669"/>
    <property type="project" value="InterPro"/>
</dbReference>
<gene>
    <name evidence="2" type="ORF">METZ01_LOCUS253253</name>
</gene>
<proteinExistence type="predicted"/>
<feature type="non-terminal residue" evidence="2">
    <location>
        <position position="91"/>
    </location>
</feature>